<protein>
    <submittedName>
        <fullName evidence="1">Uncharacterized protein</fullName>
    </submittedName>
</protein>
<reference evidence="1" key="1">
    <citation type="submission" date="2021-05" db="EMBL/GenBank/DDBJ databases">
        <title>Complete genome sequence of the cellulolytic planctomycete Telmatocola sphagniphila SP2T and characterization of the first cellulase from planctomycetes.</title>
        <authorList>
            <person name="Rakitin A.L."/>
            <person name="Beletsky A.V."/>
            <person name="Naumoff D.G."/>
            <person name="Kulichevskaya I.S."/>
            <person name="Mardanov A.V."/>
            <person name="Ravin N.V."/>
            <person name="Dedysh S.N."/>
        </authorList>
    </citation>
    <scope>NUCLEOTIDE SEQUENCE</scope>
    <source>
        <strain evidence="1">SP2T</strain>
    </source>
</reference>
<organism evidence="1 2">
    <name type="scientific">Telmatocola sphagniphila</name>
    <dbReference type="NCBI Taxonomy" id="1123043"/>
    <lineage>
        <taxon>Bacteria</taxon>
        <taxon>Pseudomonadati</taxon>
        <taxon>Planctomycetota</taxon>
        <taxon>Planctomycetia</taxon>
        <taxon>Gemmatales</taxon>
        <taxon>Gemmataceae</taxon>
    </lineage>
</organism>
<proteinExistence type="predicted"/>
<name>A0A8E6B9U3_9BACT</name>
<sequence length="102" mass="11517">MGDYFSRRITVQIEIQLDHDRAAAIDDSQSSYGEPRLVDPMQSVIRTLVDILDYTTHRRDTVGRCVAQPDSNGLQSYCVSQRFPHLCFSSLGGNHPPPQLRV</sequence>
<keyword evidence="2" id="KW-1185">Reference proteome</keyword>
<gene>
    <name evidence="1" type="ORF">KIH39_04665</name>
</gene>
<dbReference type="KEGG" id="tsph:KIH39_04665"/>
<dbReference type="RefSeq" id="WP_213498103.1">
    <property type="nucleotide sequence ID" value="NZ_CP074694.1"/>
</dbReference>
<accession>A0A8E6B9U3</accession>
<evidence type="ECO:0000313" key="2">
    <source>
        <dbReference type="Proteomes" id="UP000676194"/>
    </source>
</evidence>
<evidence type="ECO:0000313" key="1">
    <source>
        <dbReference type="EMBL" id="QVL33213.1"/>
    </source>
</evidence>
<dbReference type="AlphaFoldDB" id="A0A8E6B9U3"/>
<dbReference type="EMBL" id="CP074694">
    <property type="protein sequence ID" value="QVL33213.1"/>
    <property type="molecule type" value="Genomic_DNA"/>
</dbReference>
<dbReference type="Proteomes" id="UP000676194">
    <property type="component" value="Chromosome"/>
</dbReference>